<evidence type="ECO:0000256" key="9">
    <source>
        <dbReference type="ARBA" id="ARBA00022679"/>
    </source>
</evidence>
<dbReference type="FunFam" id="1.10.510.10:FF:000078">
    <property type="entry name" value="Serine/threonine-protein kinase PRP4 homolog"/>
    <property type="match status" value="1"/>
</dbReference>
<dbReference type="Gene3D" id="1.10.510.10">
    <property type="entry name" value="Transferase(Phosphotransferase) domain 1"/>
    <property type="match status" value="1"/>
</dbReference>
<dbReference type="FunFam" id="3.30.200.20:FF:000123">
    <property type="entry name" value="serine/threonine-protein kinase PRP4 homolog"/>
    <property type="match status" value="1"/>
</dbReference>
<keyword evidence="11" id="KW-0547">Nucleotide-binding</keyword>
<dbReference type="GO" id="GO:0045292">
    <property type="term" value="P:mRNA cis splicing, via spliceosome"/>
    <property type="evidence" value="ECO:0007669"/>
    <property type="project" value="InterPro"/>
</dbReference>
<feature type="compositionally biased region" description="Basic and acidic residues" evidence="25">
    <location>
        <begin position="204"/>
        <end position="221"/>
    </location>
</feature>
<dbReference type="GO" id="GO:0005681">
    <property type="term" value="C:spliceosomal complex"/>
    <property type="evidence" value="ECO:0007669"/>
    <property type="project" value="UniProtKB-KW"/>
</dbReference>
<organism evidence="26 27">
    <name type="scientific">Pristionchus pacificus</name>
    <name type="common">Parasitic nematode worm</name>
    <dbReference type="NCBI Taxonomy" id="54126"/>
    <lineage>
        <taxon>Eukaryota</taxon>
        <taxon>Metazoa</taxon>
        <taxon>Ecdysozoa</taxon>
        <taxon>Nematoda</taxon>
        <taxon>Chromadorea</taxon>
        <taxon>Rhabditida</taxon>
        <taxon>Rhabditina</taxon>
        <taxon>Diplogasteromorpha</taxon>
        <taxon>Diplogasteroidea</taxon>
        <taxon>Neodiplogasteridae</taxon>
        <taxon>Pristionchus</taxon>
    </lineage>
</organism>
<keyword evidence="4" id="KW-0158">Chromosome</keyword>
<evidence type="ECO:0000256" key="3">
    <source>
        <dbReference type="ARBA" id="ARBA00012513"/>
    </source>
</evidence>
<keyword evidence="13" id="KW-0995">Kinetochore</keyword>
<dbReference type="AlphaFoldDB" id="A0A2A6BIB0"/>
<accession>A0A2A6BIB0</accession>
<keyword evidence="18" id="KW-0539">Nucleus</keyword>
<comment type="catalytic activity">
    <reaction evidence="24">
        <text>L-seryl-[protein] + ATP = O-phospho-L-seryl-[protein] + ADP + H(+)</text>
        <dbReference type="Rhea" id="RHEA:17989"/>
        <dbReference type="Rhea" id="RHEA-COMP:9863"/>
        <dbReference type="Rhea" id="RHEA-COMP:11604"/>
        <dbReference type="ChEBI" id="CHEBI:15378"/>
        <dbReference type="ChEBI" id="CHEBI:29999"/>
        <dbReference type="ChEBI" id="CHEBI:30616"/>
        <dbReference type="ChEBI" id="CHEBI:83421"/>
        <dbReference type="ChEBI" id="CHEBI:456216"/>
        <dbReference type="EC" id="2.7.11.1"/>
    </reaction>
    <physiologicalReaction direction="left-to-right" evidence="24">
        <dbReference type="Rhea" id="RHEA:17990"/>
    </physiologicalReaction>
</comment>
<keyword evidence="9" id="KW-0808">Transferase</keyword>
<evidence type="ECO:0000256" key="22">
    <source>
        <dbReference type="ARBA" id="ARBA00046964"/>
    </source>
</evidence>
<dbReference type="GO" id="GO:0004674">
    <property type="term" value="F:protein serine/threonine kinase activity"/>
    <property type="evidence" value="ECO:0000318"/>
    <property type="project" value="GO_Central"/>
</dbReference>
<dbReference type="InterPro" id="IPR044092">
    <property type="entry name" value="STKc_PRP4"/>
</dbReference>
<comment type="subcellular location">
    <subcellularLocation>
        <location evidence="2">Chromosome</location>
        <location evidence="2">Centromere</location>
        <location evidence="2">Kinetochore</location>
    </subcellularLocation>
    <subcellularLocation>
        <location evidence="1">Nucleus</location>
    </subcellularLocation>
</comment>
<dbReference type="PANTHER" id="PTHR24058">
    <property type="entry name" value="DUAL SPECIFICITY PROTEIN KINASE"/>
    <property type="match status" value="1"/>
</dbReference>
<feature type="region of interest" description="Disordered" evidence="25">
    <location>
        <begin position="184"/>
        <end position="235"/>
    </location>
</feature>
<evidence type="ECO:0000256" key="20">
    <source>
        <dbReference type="ARBA" id="ARBA00023637"/>
    </source>
</evidence>
<dbReference type="Gene3D" id="3.30.200.20">
    <property type="entry name" value="Phosphorylase Kinase, domain 1"/>
    <property type="match status" value="1"/>
</dbReference>
<feature type="compositionally biased region" description="Basic and acidic residues" evidence="25">
    <location>
        <begin position="77"/>
        <end position="132"/>
    </location>
</feature>
<dbReference type="SUPFAM" id="SSF56112">
    <property type="entry name" value="Protein kinase-like (PK-like)"/>
    <property type="match status" value="1"/>
</dbReference>
<dbReference type="EC" id="2.7.11.1" evidence="3"/>
<feature type="compositionally biased region" description="Acidic residues" evidence="25">
    <location>
        <begin position="194"/>
        <end position="203"/>
    </location>
</feature>
<feature type="compositionally biased region" description="Basic and acidic residues" evidence="25">
    <location>
        <begin position="29"/>
        <end position="43"/>
    </location>
</feature>
<dbReference type="SMART" id="SM00220">
    <property type="entry name" value="S_TKc"/>
    <property type="match status" value="1"/>
</dbReference>
<dbReference type="PROSITE" id="PS00108">
    <property type="entry name" value="PROTEIN_KINASE_ST"/>
    <property type="match status" value="1"/>
</dbReference>
<evidence type="ECO:0000313" key="26">
    <source>
        <dbReference type="EnsemblMetazoa" id="PPA13838.1"/>
    </source>
</evidence>
<evidence type="ECO:0000256" key="16">
    <source>
        <dbReference type="ARBA" id="ARBA00022990"/>
    </source>
</evidence>
<reference evidence="26" key="2">
    <citation type="submission" date="2022-06" db="UniProtKB">
        <authorList>
            <consortium name="EnsemblMetazoa"/>
        </authorList>
    </citation>
    <scope>IDENTIFICATION</scope>
    <source>
        <strain evidence="26">PS312</strain>
    </source>
</reference>
<dbReference type="PANTHER" id="PTHR24058:SF103">
    <property type="entry name" value="SERINE_THREONINE-PROTEIN KINASE PRP4 HOMOLOG"/>
    <property type="match status" value="1"/>
</dbReference>
<dbReference type="PROSITE" id="PS50011">
    <property type="entry name" value="PROTEIN_KINASE_DOM"/>
    <property type="match status" value="1"/>
</dbReference>
<evidence type="ECO:0000256" key="1">
    <source>
        <dbReference type="ARBA" id="ARBA00004123"/>
    </source>
</evidence>
<gene>
    <name evidence="26" type="primary">WBGene00103392</name>
</gene>
<protein>
    <recommendedName>
        <fullName evidence="20">Serine/threonine-protein kinase PRP4 homolog</fullName>
        <ecNumber evidence="3">2.7.11.1</ecNumber>
    </recommendedName>
    <alternativeName>
        <fullName evidence="21">PRP4 pre-mRNA-processing factor 4 homolog</fullName>
    </alternativeName>
</protein>
<evidence type="ECO:0000256" key="5">
    <source>
        <dbReference type="ARBA" id="ARBA00022499"/>
    </source>
</evidence>
<reference evidence="27" key="1">
    <citation type="journal article" date="2008" name="Nat. Genet.">
        <title>The Pristionchus pacificus genome provides a unique perspective on nematode lifestyle and parasitism.</title>
        <authorList>
            <person name="Dieterich C."/>
            <person name="Clifton S.W."/>
            <person name="Schuster L.N."/>
            <person name="Chinwalla A."/>
            <person name="Delehaunty K."/>
            <person name="Dinkelacker I."/>
            <person name="Fulton L."/>
            <person name="Fulton R."/>
            <person name="Godfrey J."/>
            <person name="Minx P."/>
            <person name="Mitreva M."/>
            <person name="Roeseler W."/>
            <person name="Tian H."/>
            <person name="Witte H."/>
            <person name="Yang S.P."/>
            <person name="Wilson R.K."/>
            <person name="Sommer R.J."/>
        </authorList>
    </citation>
    <scope>NUCLEOTIDE SEQUENCE [LARGE SCALE GENOMIC DNA]</scope>
    <source>
        <strain evidence="27">PS312</strain>
    </source>
</reference>
<evidence type="ECO:0000256" key="6">
    <source>
        <dbReference type="ARBA" id="ARBA00022527"/>
    </source>
</evidence>
<dbReference type="GO" id="GO:0005524">
    <property type="term" value="F:ATP binding"/>
    <property type="evidence" value="ECO:0007669"/>
    <property type="project" value="UniProtKB-KW"/>
</dbReference>
<dbReference type="Pfam" id="PF00069">
    <property type="entry name" value="Pkinase"/>
    <property type="match status" value="1"/>
</dbReference>
<evidence type="ECO:0000256" key="8">
    <source>
        <dbReference type="ARBA" id="ARBA00022664"/>
    </source>
</evidence>
<evidence type="ECO:0000256" key="24">
    <source>
        <dbReference type="ARBA" id="ARBA00048977"/>
    </source>
</evidence>
<keyword evidence="10" id="KW-0747">Spliceosome</keyword>
<evidence type="ECO:0000256" key="19">
    <source>
        <dbReference type="ARBA" id="ARBA00023596"/>
    </source>
</evidence>
<keyword evidence="6" id="KW-0723">Serine/threonine-protein kinase</keyword>
<dbReference type="EnsemblMetazoa" id="PPA13838.1">
    <property type="protein sequence ID" value="PPA13838.1"/>
    <property type="gene ID" value="WBGene00103392"/>
</dbReference>
<keyword evidence="15" id="KW-0832">Ubl conjugation</keyword>
<keyword evidence="5" id="KW-1017">Isopeptide bond</keyword>
<evidence type="ECO:0000256" key="21">
    <source>
        <dbReference type="ARBA" id="ARBA00031858"/>
    </source>
</evidence>
<keyword evidence="7" id="KW-0597">Phosphoprotein</keyword>
<comment type="catalytic activity">
    <reaction evidence="23">
        <text>L-threonyl-[protein] + ATP = O-phospho-L-threonyl-[protein] + ADP + H(+)</text>
        <dbReference type="Rhea" id="RHEA:46608"/>
        <dbReference type="Rhea" id="RHEA-COMP:11060"/>
        <dbReference type="Rhea" id="RHEA-COMP:11605"/>
        <dbReference type="ChEBI" id="CHEBI:15378"/>
        <dbReference type="ChEBI" id="CHEBI:30013"/>
        <dbReference type="ChEBI" id="CHEBI:30616"/>
        <dbReference type="ChEBI" id="CHEBI:61977"/>
        <dbReference type="ChEBI" id="CHEBI:456216"/>
        <dbReference type="EC" id="2.7.11.1"/>
    </reaction>
    <physiologicalReaction direction="left-to-right" evidence="23">
        <dbReference type="Rhea" id="RHEA:46609"/>
    </physiologicalReaction>
</comment>
<evidence type="ECO:0000256" key="15">
    <source>
        <dbReference type="ARBA" id="ARBA00022843"/>
    </source>
</evidence>
<evidence type="ECO:0000256" key="4">
    <source>
        <dbReference type="ARBA" id="ARBA00022454"/>
    </source>
</evidence>
<dbReference type="Proteomes" id="UP000005239">
    <property type="component" value="Unassembled WGS sequence"/>
</dbReference>
<accession>A0A8R1UD26</accession>
<keyword evidence="16" id="KW-0007">Acetylation</keyword>
<evidence type="ECO:0000256" key="10">
    <source>
        <dbReference type="ARBA" id="ARBA00022728"/>
    </source>
</evidence>
<evidence type="ECO:0000256" key="18">
    <source>
        <dbReference type="ARBA" id="ARBA00023242"/>
    </source>
</evidence>
<evidence type="ECO:0000256" key="12">
    <source>
        <dbReference type="ARBA" id="ARBA00022777"/>
    </source>
</evidence>
<sequence length="643" mass="74043">MTELEGDDKNKEERESGQMESSEEEGEARDDSNEDEKREDVRDRKRKHSVGHEDDAKKKKKKKKDKKHKKDKKKKEKEKEEKKMKEASRQDKDVVESRQDRKRVPEENGRPIYVEHHQGIRGVMEGEMKEGEMTGGEDEENREIEKEEERKMLNRIVIHYPREIKVERRKEVRVLLRDDLARKSDSAMSKTELMESDDEEDERTAELMKEAADLIGDKRGGGMESPDTSGTDSPSDFMKDLKEKMIARGVDGALTEEDSNVELKAGNKNCAEFDMFAENVEIKDMNPATALLGAMDGTNASLKDNWDDSEGYYRVRVGELLDGRYRVFGFTGAGVFGNVVRCADIERSTTVAIKIIRNNEIMRKTGVRELEILRKLNEADKEDKMHCLQLYCTFNHHNHLCLVFENLSMNLRELLKKYGNKVGLHMKAVRKYARQLLLALRLLKKCSIVHADIKPDNILVDESKSTLKLCDFGSSGAIFEQEIAPYLVSRFYRAPEIMMGINHDYGIDMWSIAVTLYELYTGNIMFPGKSNNHMLKLFTEVKGAYPNKLIRKATFKDQHFDSNCNFLFHEIDKVTQRDKVTVLNNIRPTRSLDDELVGNQRLDKDSMALLKAFRNLLEQMLTLDPSKRITVGDALKHPFITGL</sequence>
<evidence type="ECO:0000313" key="27">
    <source>
        <dbReference type="Proteomes" id="UP000005239"/>
    </source>
</evidence>
<comment type="subunit">
    <text evidence="22">Interacts with CLK1 C-terminus. Associates with the U5 snRNP and NCOR1 deacetylase complexes. Identified in the spliceosome C complex.</text>
</comment>
<evidence type="ECO:0000256" key="2">
    <source>
        <dbReference type="ARBA" id="ARBA00004629"/>
    </source>
</evidence>
<dbReference type="InterPro" id="IPR011009">
    <property type="entry name" value="Kinase-like_dom_sf"/>
</dbReference>
<proteinExistence type="inferred from homology"/>
<dbReference type="GO" id="GO:0000776">
    <property type="term" value="C:kinetochore"/>
    <property type="evidence" value="ECO:0007669"/>
    <property type="project" value="UniProtKB-KW"/>
</dbReference>
<dbReference type="InterPro" id="IPR008271">
    <property type="entry name" value="Ser/Thr_kinase_AS"/>
</dbReference>
<evidence type="ECO:0000256" key="13">
    <source>
        <dbReference type="ARBA" id="ARBA00022838"/>
    </source>
</evidence>
<dbReference type="CDD" id="cd14135">
    <property type="entry name" value="STKc_PRP4"/>
    <property type="match status" value="1"/>
</dbReference>
<feature type="compositionally biased region" description="Basic residues" evidence="25">
    <location>
        <begin position="58"/>
        <end position="76"/>
    </location>
</feature>
<evidence type="ECO:0000256" key="14">
    <source>
        <dbReference type="ARBA" id="ARBA00022840"/>
    </source>
</evidence>
<keyword evidence="14" id="KW-0067">ATP-binding</keyword>
<comment type="similarity">
    <text evidence="19">Belongs to the protein kinase superfamily. CMGC Ser/Thr protein kinase family.</text>
</comment>
<evidence type="ECO:0000256" key="11">
    <source>
        <dbReference type="ARBA" id="ARBA00022741"/>
    </source>
</evidence>
<name>A0A2A6BIB0_PRIPA</name>
<feature type="compositionally biased region" description="Low complexity" evidence="25">
    <location>
        <begin position="225"/>
        <end position="235"/>
    </location>
</feature>
<keyword evidence="17" id="KW-0508">mRNA splicing</keyword>
<evidence type="ECO:0000256" key="25">
    <source>
        <dbReference type="SAM" id="MobiDB-lite"/>
    </source>
</evidence>
<evidence type="ECO:0000256" key="23">
    <source>
        <dbReference type="ARBA" id="ARBA00048659"/>
    </source>
</evidence>
<dbReference type="InterPro" id="IPR050494">
    <property type="entry name" value="Ser_Thr_dual-spec_kinase"/>
</dbReference>
<dbReference type="OrthoDB" id="3967at2759"/>
<keyword evidence="27" id="KW-1185">Reference proteome</keyword>
<keyword evidence="8" id="KW-0507">mRNA processing</keyword>
<feature type="compositionally biased region" description="Basic and acidic residues" evidence="25">
    <location>
        <begin position="7"/>
        <end position="17"/>
    </location>
</feature>
<evidence type="ECO:0000256" key="7">
    <source>
        <dbReference type="ARBA" id="ARBA00022553"/>
    </source>
</evidence>
<feature type="region of interest" description="Disordered" evidence="25">
    <location>
        <begin position="1"/>
        <end position="146"/>
    </location>
</feature>
<keyword evidence="12" id="KW-0418">Kinase</keyword>
<dbReference type="InterPro" id="IPR000719">
    <property type="entry name" value="Prot_kinase_dom"/>
</dbReference>
<evidence type="ECO:0000256" key="17">
    <source>
        <dbReference type="ARBA" id="ARBA00023187"/>
    </source>
</evidence>